<feature type="transmembrane region" description="Helical" evidence="1">
    <location>
        <begin position="64"/>
        <end position="81"/>
    </location>
</feature>
<feature type="transmembrane region" description="Helical" evidence="1">
    <location>
        <begin position="135"/>
        <end position="154"/>
    </location>
</feature>
<keyword evidence="1" id="KW-0472">Membrane</keyword>
<dbReference type="AlphaFoldDB" id="A0A956SE59"/>
<keyword evidence="1" id="KW-1133">Transmembrane helix</keyword>
<accession>A0A956SE59</accession>
<sequence length="209" mass="23847">MDGFGIWVGALLTLAIFSFLYKENPIYRFAEHLFVGVSAGYYLVQYCFSALYKKLWVPVVDDGQWLLLGGGILGALMLFRFHRRTEWISRFAIAFYVAAWSGYIIPSILKAQVLTQVRSTILMPWNTPGLTWWDHLSAALILIGTVSILIYFYFSHEHRGPLQAISKVGITFLMIGFGASFGYTIMGRITLLIGRFQYLFYDWLKLGPS</sequence>
<reference evidence="2" key="1">
    <citation type="submission" date="2020-04" db="EMBL/GenBank/DDBJ databases">
        <authorList>
            <person name="Zhang T."/>
        </authorList>
    </citation>
    <scope>NUCLEOTIDE SEQUENCE</scope>
    <source>
        <strain evidence="2">HKST-UBA02</strain>
    </source>
</reference>
<organism evidence="2 3">
    <name type="scientific">Eiseniibacteriota bacterium</name>
    <dbReference type="NCBI Taxonomy" id="2212470"/>
    <lineage>
        <taxon>Bacteria</taxon>
        <taxon>Candidatus Eiseniibacteriota</taxon>
    </lineage>
</organism>
<evidence type="ECO:0000313" key="2">
    <source>
        <dbReference type="EMBL" id="MCA9757101.1"/>
    </source>
</evidence>
<name>A0A956SE59_UNCEI</name>
<reference evidence="2" key="2">
    <citation type="journal article" date="2021" name="Microbiome">
        <title>Successional dynamics and alternative stable states in a saline activated sludge microbial community over 9 years.</title>
        <authorList>
            <person name="Wang Y."/>
            <person name="Ye J."/>
            <person name="Ju F."/>
            <person name="Liu L."/>
            <person name="Boyd J.A."/>
            <person name="Deng Y."/>
            <person name="Parks D.H."/>
            <person name="Jiang X."/>
            <person name="Yin X."/>
            <person name="Woodcroft B.J."/>
            <person name="Tyson G.W."/>
            <person name="Hugenholtz P."/>
            <person name="Polz M.F."/>
            <person name="Zhang T."/>
        </authorList>
    </citation>
    <scope>NUCLEOTIDE SEQUENCE</scope>
    <source>
        <strain evidence="2">HKST-UBA02</strain>
    </source>
</reference>
<feature type="transmembrane region" description="Helical" evidence="1">
    <location>
        <begin position="33"/>
        <end position="52"/>
    </location>
</feature>
<feature type="transmembrane region" description="Helical" evidence="1">
    <location>
        <begin position="93"/>
        <end position="115"/>
    </location>
</feature>
<feature type="transmembrane region" description="Helical" evidence="1">
    <location>
        <begin position="166"/>
        <end position="186"/>
    </location>
</feature>
<feature type="transmembrane region" description="Helical" evidence="1">
    <location>
        <begin position="6"/>
        <end position="21"/>
    </location>
</feature>
<keyword evidence="1" id="KW-0812">Transmembrane</keyword>
<protein>
    <submittedName>
        <fullName evidence="2">Uncharacterized protein</fullName>
    </submittedName>
</protein>
<proteinExistence type="predicted"/>
<comment type="caution">
    <text evidence="2">The sequence shown here is derived from an EMBL/GenBank/DDBJ whole genome shotgun (WGS) entry which is preliminary data.</text>
</comment>
<dbReference type="EMBL" id="JAGQHS010000081">
    <property type="protein sequence ID" value="MCA9757101.1"/>
    <property type="molecule type" value="Genomic_DNA"/>
</dbReference>
<evidence type="ECO:0000256" key="1">
    <source>
        <dbReference type="SAM" id="Phobius"/>
    </source>
</evidence>
<dbReference type="Proteomes" id="UP000739538">
    <property type="component" value="Unassembled WGS sequence"/>
</dbReference>
<evidence type="ECO:0000313" key="3">
    <source>
        <dbReference type="Proteomes" id="UP000739538"/>
    </source>
</evidence>
<gene>
    <name evidence="2" type="ORF">KDA27_14955</name>
</gene>